<proteinExistence type="predicted"/>
<evidence type="ECO:0000313" key="1">
    <source>
        <dbReference type="EMBL" id="RIA92629.1"/>
    </source>
</evidence>
<comment type="caution">
    <text evidence="1">The sequence shown here is derived from an EMBL/GenBank/DDBJ whole genome shotgun (WGS) entry which is preliminary data.</text>
</comment>
<accession>A0A397T5N4</accession>
<sequence length="190" mass="21979">MSNNRFNCHLHDHELYSTPSPPLESLCSASKGLTSKQVYSKRLKWSYNKSFRLSYPPRQFSVTVHLTQNGKRLLIVDHVFYECNPSLHRKILSTHSLYDVVQFSSIHRPYIPNSGMSTINGASPQAPRRRRPVRLNKSKAKLPKEEFGRRIAHVESLISSYPTTDPLLQLFTIDSLRNVYDTAIPYSLYW</sequence>
<keyword evidence="2" id="KW-1185">Reference proteome</keyword>
<protein>
    <submittedName>
        <fullName evidence="1">Uncharacterized protein</fullName>
    </submittedName>
</protein>
<organism evidence="1 2">
    <name type="scientific">Glomus cerebriforme</name>
    <dbReference type="NCBI Taxonomy" id="658196"/>
    <lineage>
        <taxon>Eukaryota</taxon>
        <taxon>Fungi</taxon>
        <taxon>Fungi incertae sedis</taxon>
        <taxon>Mucoromycota</taxon>
        <taxon>Glomeromycotina</taxon>
        <taxon>Glomeromycetes</taxon>
        <taxon>Glomerales</taxon>
        <taxon>Glomeraceae</taxon>
        <taxon>Glomus</taxon>
    </lineage>
</organism>
<reference evidence="1 2" key="1">
    <citation type="submission" date="2018-06" db="EMBL/GenBank/DDBJ databases">
        <title>Comparative genomics reveals the genomic features of Rhizophagus irregularis, R. cerebriforme, R. diaphanum and Gigaspora rosea, and their symbiotic lifestyle signature.</title>
        <authorList>
            <person name="Morin E."/>
            <person name="San Clemente H."/>
            <person name="Chen E.C.H."/>
            <person name="De La Providencia I."/>
            <person name="Hainaut M."/>
            <person name="Kuo A."/>
            <person name="Kohler A."/>
            <person name="Murat C."/>
            <person name="Tang N."/>
            <person name="Roy S."/>
            <person name="Loubradou J."/>
            <person name="Henrissat B."/>
            <person name="Grigoriev I.V."/>
            <person name="Corradi N."/>
            <person name="Roux C."/>
            <person name="Martin F.M."/>
        </authorList>
    </citation>
    <scope>NUCLEOTIDE SEQUENCE [LARGE SCALE GENOMIC DNA]</scope>
    <source>
        <strain evidence="1 2">DAOM 227022</strain>
    </source>
</reference>
<gene>
    <name evidence="1" type="ORF">C1645_820465</name>
</gene>
<name>A0A397T5N4_9GLOM</name>
<evidence type="ECO:0000313" key="2">
    <source>
        <dbReference type="Proteomes" id="UP000265703"/>
    </source>
</evidence>
<dbReference type="Proteomes" id="UP000265703">
    <property type="component" value="Unassembled WGS sequence"/>
</dbReference>
<dbReference type="AlphaFoldDB" id="A0A397T5N4"/>
<dbReference type="EMBL" id="QKYT01000122">
    <property type="protein sequence ID" value="RIA92629.1"/>
    <property type="molecule type" value="Genomic_DNA"/>
</dbReference>